<keyword evidence="1" id="KW-0812">Transmembrane</keyword>
<dbReference type="Proteomes" id="UP000730482">
    <property type="component" value="Unassembled WGS sequence"/>
</dbReference>
<evidence type="ECO:0000256" key="1">
    <source>
        <dbReference type="SAM" id="Phobius"/>
    </source>
</evidence>
<dbReference type="RefSeq" id="WP_212011855.1">
    <property type="nucleotide sequence ID" value="NZ_JAAFYZ010000087.1"/>
</dbReference>
<evidence type="ECO:0000313" key="3">
    <source>
        <dbReference type="Proteomes" id="UP000730482"/>
    </source>
</evidence>
<sequence length="68" mass="7226">MGKLKAFGLFWYDFIIGDDPLVAVLVIAALAGTAGLSTHTTASWWLLPVIVTLALAATLVRAVGKKRD</sequence>
<keyword evidence="1" id="KW-1133">Transmembrane helix</keyword>
<feature type="transmembrane region" description="Helical" evidence="1">
    <location>
        <begin position="44"/>
        <end position="64"/>
    </location>
</feature>
<keyword evidence="1" id="KW-0472">Membrane</keyword>
<organism evidence="2 3">
    <name type="scientific">Catenulispora pinistramenti</name>
    <dbReference type="NCBI Taxonomy" id="2705254"/>
    <lineage>
        <taxon>Bacteria</taxon>
        <taxon>Bacillati</taxon>
        <taxon>Actinomycetota</taxon>
        <taxon>Actinomycetes</taxon>
        <taxon>Catenulisporales</taxon>
        <taxon>Catenulisporaceae</taxon>
        <taxon>Catenulispora</taxon>
    </lineage>
</organism>
<reference evidence="2 3" key="1">
    <citation type="submission" date="2020-02" db="EMBL/GenBank/DDBJ databases">
        <title>Acidophilic actinobacteria isolated from forest soil.</title>
        <authorList>
            <person name="Golinska P."/>
        </authorList>
    </citation>
    <scope>NUCLEOTIDE SEQUENCE [LARGE SCALE GENOMIC DNA]</scope>
    <source>
        <strain evidence="2 3">NL8</strain>
    </source>
</reference>
<gene>
    <name evidence="2" type="ORF">KGQ19_24090</name>
</gene>
<keyword evidence="3" id="KW-1185">Reference proteome</keyword>
<proteinExistence type="predicted"/>
<protein>
    <submittedName>
        <fullName evidence="2">Uncharacterized protein</fullName>
    </submittedName>
</protein>
<name>A0ABS5KVB4_9ACTN</name>
<evidence type="ECO:0000313" key="2">
    <source>
        <dbReference type="EMBL" id="MBS2549949.1"/>
    </source>
</evidence>
<comment type="caution">
    <text evidence="2">The sequence shown here is derived from an EMBL/GenBank/DDBJ whole genome shotgun (WGS) entry which is preliminary data.</text>
</comment>
<dbReference type="EMBL" id="JAAFYZ010000087">
    <property type="protein sequence ID" value="MBS2549949.1"/>
    <property type="molecule type" value="Genomic_DNA"/>
</dbReference>
<accession>A0ABS5KVB4</accession>